<dbReference type="EMBL" id="CAJPIZ010037901">
    <property type="protein sequence ID" value="CAG2121199.1"/>
    <property type="molecule type" value="Genomic_DNA"/>
</dbReference>
<gene>
    <name evidence="10" type="ORF">OSB1V03_LOCUS21145</name>
</gene>
<protein>
    <recommendedName>
        <fullName evidence="9">HIT domain-containing protein</fullName>
    </recommendedName>
</protein>
<accession>A0A7R9LRZ0</accession>
<dbReference type="PROSITE" id="PS51084">
    <property type="entry name" value="HIT_2"/>
    <property type="match status" value="1"/>
</dbReference>
<dbReference type="GO" id="GO:0030983">
    <property type="term" value="F:mismatched DNA binding"/>
    <property type="evidence" value="ECO:0007669"/>
    <property type="project" value="TreeGrafter"/>
</dbReference>
<organism evidence="10">
    <name type="scientific">Medioppia subpectinata</name>
    <dbReference type="NCBI Taxonomy" id="1979941"/>
    <lineage>
        <taxon>Eukaryota</taxon>
        <taxon>Metazoa</taxon>
        <taxon>Ecdysozoa</taxon>
        <taxon>Arthropoda</taxon>
        <taxon>Chelicerata</taxon>
        <taxon>Arachnida</taxon>
        <taxon>Acari</taxon>
        <taxon>Acariformes</taxon>
        <taxon>Sarcoptiformes</taxon>
        <taxon>Oribatida</taxon>
        <taxon>Brachypylina</taxon>
        <taxon>Oppioidea</taxon>
        <taxon>Oppiidae</taxon>
        <taxon>Medioppia</taxon>
    </lineage>
</organism>
<sequence length="201" mass="23486">MKRSETSDGLNDGHNHTKRSNTWVSYALLNSMKDKSIIVLKDELITIIKDKYPKSRHHLLVIPNKYSNLDSVEDLNANDVQLIDYMTAKAKQISQDLDPSIEFRFGFHTIPSLRPLHLHVISQDFDSKYLKTKKHYNSFTTRFFIDSKHVIENLKNTGRVDTIARQECEQLLKQDLICHFCRSKLLNMPNLRIHLLTHFPV</sequence>
<dbReference type="GO" id="GO:0033699">
    <property type="term" value="F:DNA 5'-adenosine monophosphate hydrolase activity"/>
    <property type="evidence" value="ECO:0007669"/>
    <property type="project" value="TreeGrafter"/>
</dbReference>
<evidence type="ECO:0000256" key="2">
    <source>
        <dbReference type="ARBA" id="ARBA00022723"/>
    </source>
</evidence>
<dbReference type="InterPro" id="IPR032566">
    <property type="entry name" value="Znf-C2HE"/>
</dbReference>
<feature type="domain" description="HIT" evidence="9">
    <location>
        <begin position="25"/>
        <end position="130"/>
    </location>
</feature>
<evidence type="ECO:0000259" key="9">
    <source>
        <dbReference type="PROSITE" id="PS51084"/>
    </source>
</evidence>
<evidence type="ECO:0000256" key="7">
    <source>
        <dbReference type="ARBA" id="ARBA00023242"/>
    </source>
</evidence>
<dbReference type="InterPro" id="IPR036265">
    <property type="entry name" value="HIT-like_sf"/>
</dbReference>
<keyword evidence="3" id="KW-0227">DNA damage</keyword>
<keyword evidence="6" id="KW-0234">DNA repair</keyword>
<dbReference type="Gene3D" id="3.30.428.10">
    <property type="entry name" value="HIT-like"/>
    <property type="match status" value="1"/>
</dbReference>
<dbReference type="EMBL" id="OC892476">
    <property type="protein sequence ID" value="CAD7646790.1"/>
    <property type="molecule type" value="Genomic_DNA"/>
</dbReference>
<keyword evidence="2" id="KW-0479">Metal-binding</keyword>
<dbReference type="PANTHER" id="PTHR12486:SF4">
    <property type="entry name" value="APRATAXIN"/>
    <property type="match status" value="1"/>
</dbReference>
<reference evidence="10" key="1">
    <citation type="submission" date="2020-11" db="EMBL/GenBank/DDBJ databases">
        <authorList>
            <person name="Tran Van P."/>
        </authorList>
    </citation>
    <scope>NUCLEOTIDE SEQUENCE</scope>
</reference>
<dbReference type="FunFam" id="3.30.428.10:FF:000004">
    <property type="entry name" value="aprataxin isoform X2"/>
    <property type="match status" value="1"/>
</dbReference>
<dbReference type="Proteomes" id="UP000759131">
    <property type="component" value="Unassembled WGS sequence"/>
</dbReference>
<dbReference type="GO" id="GO:0003725">
    <property type="term" value="F:double-stranded RNA binding"/>
    <property type="evidence" value="ECO:0007669"/>
    <property type="project" value="TreeGrafter"/>
</dbReference>
<evidence type="ECO:0000313" key="10">
    <source>
        <dbReference type="EMBL" id="CAD7646790.1"/>
    </source>
</evidence>
<comment type="caution">
    <text evidence="8">Lacks conserved residue(s) required for the propagation of feature annotation.</text>
</comment>
<dbReference type="GO" id="GO:1990165">
    <property type="term" value="F:single-strand break-containing DNA binding"/>
    <property type="evidence" value="ECO:0007669"/>
    <property type="project" value="TreeGrafter"/>
</dbReference>
<keyword evidence="4" id="KW-0862">Zinc</keyword>
<dbReference type="SUPFAM" id="SSF54197">
    <property type="entry name" value="HIT-like"/>
    <property type="match status" value="1"/>
</dbReference>
<keyword evidence="11" id="KW-1185">Reference proteome</keyword>
<dbReference type="GO" id="GO:0046872">
    <property type="term" value="F:metal ion binding"/>
    <property type="evidence" value="ECO:0007669"/>
    <property type="project" value="UniProtKB-KW"/>
</dbReference>
<dbReference type="GO" id="GO:0000012">
    <property type="term" value="P:single strand break repair"/>
    <property type="evidence" value="ECO:0007669"/>
    <property type="project" value="TreeGrafter"/>
</dbReference>
<dbReference type="AlphaFoldDB" id="A0A7R9LRZ0"/>
<dbReference type="PANTHER" id="PTHR12486">
    <property type="entry name" value="APRATAXIN-RELATED"/>
    <property type="match status" value="1"/>
</dbReference>
<evidence type="ECO:0000256" key="1">
    <source>
        <dbReference type="ARBA" id="ARBA00004123"/>
    </source>
</evidence>
<evidence type="ECO:0000256" key="4">
    <source>
        <dbReference type="ARBA" id="ARBA00022833"/>
    </source>
</evidence>
<dbReference type="InterPro" id="IPR011146">
    <property type="entry name" value="HIT-like"/>
</dbReference>
<evidence type="ECO:0000256" key="5">
    <source>
        <dbReference type="ARBA" id="ARBA00023125"/>
    </source>
</evidence>
<dbReference type="Pfam" id="PF16278">
    <property type="entry name" value="zf-C2HE"/>
    <property type="match status" value="1"/>
</dbReference>
<comment type="subcellular location">
    <subcellularLocation>
        <location evidence="1">Nucleus</location>
    </subcellularLocation>
</comment>
<keyword evidence="7" id="KW-0539">Nucleus</keyword>
<evidence type="ECO:0000256" key="3">
    <source>
        <dbReference type="ARBA" id="ARBA00022763"/>
    </source>
</evidence>
<proteinExistence type="predicted"/>
<dbReference type="GO" id="GO:0003697">
    <property type="term" value="F:single-stranded DNA binding"/>
    <property type="evidence" value="ECO:0007669"/>
    <property type="project" value="TreeGrafter"/>
</dbReference>
<evidence type="ECO:0000313" key="11">
    <source>
        <dbReference type="Proteomes" id="UP000759131"/>
    </source>
</evidence>
<evidence type="ECO:0000256" key="6">
    <source>
        <dbReference type="ARBA" id="ARBA00023204"/>
    </source>
</evidence>
<keyword evidence="5" id="KW-0238">DNA-binding</keyword>
<dbReference type="GO" id="GO:0005634">
    <property type="term" value="C:nucleus"/>
    <property type="evidence" value="ECO:0007669"/>
    <property type="project" value="UniProtKB-SubCell"/>
</dbReference>
<evidence type="ECO:0000256" key="8">
    <source>
        <dbReference type="PROSITE-ProRule" id="PRU00464"/>
    </source>
</evidence>
<dbReference type="Pfam" id="PF11969">
    <property type="entry name" value="DcpS_C"/>
    <property type="match status" value="1"/>
</dbReference>
<name>A0A7R9LRZ0_9ACAR</name>
<dbReference type="OrthoDB" id="3512845at2759"/>